<protein>
    <submittedName>
        <fullName evidence="2">Uncharacterized protein</fullName>
    </submittedName>
</protein>
<feature type="non-terminal residue" evidence="2">
    <location>
        <position position="192"/>
    </location>
</feature>
<reference evidence="2" key="1">
    <citation type="submission" date="2021-12" db="EMBL/GenBank/DDBJ databases">
        <authorList>
            <person name="Martin H S."/>
        </authorList>
    </citation>
    <scope>NUCLEOTIDE SEQUENCE</scope>
</reference>
<dbReference type="EMBL" id="OV170231">
    <property type="protein sequence ID" value="CAH0716539.1"/>
    <property type="molecule type" value="Genomic_DNA"/>
</dbReference>
<sequence length="192" mass="22551">MSMNSGLDSPFGQQRKKTSRSNRVTWIASEGLTNYLRRKIQDETSKEMQTSHSYQDFSCIPEHELYCQNPDTKGRRLSYQRAVSGEDPVMPVRYSYQDSTLRRRHPKAENVEVHSELGTYLAEFTQKGVPTLRCFEIAQVPDESIAYLLWATKLKNIEEIFDWQRKLSRSFPLRRNQSEYLKHHIRSDLTSN</sequence>
<proteinExistence type="predicted"/>
<name>A0A8J9UBL9_9NEOP</name>
<dbReference type="Proteomes" id="UP000838878">
    <property type="component" value="Chromosome 11"/>
</dbReference>
<evidence type="ECO:0000313" key="2">
    <source>
        <dbReference type="EMBL" id="CAH0716539.1"/>
    </source>
</evidence>
<dbReference type="OrthoDB" id="5585231at2759"/>
<dbReference type="AlphaFoldDB" id="A0A8J9UBL9"/>
<keyword evidence="3" id="KW-1185">Reference proteome</keyword>
<evidence type="ECO:0000256" key="1">
    <source>
        <dbReference type="SAM" id="MobiDB-lite"/>
    </source>
</evidence>
<evidence type="ECO:0000313" key="3">
    <source>
        <dbReference type="Proteomes" id="UP000838878"/>
    </source>
</evidence>
<gene>
    <name evidence="2" type="ORF">BINO364_LOCUS3294</name>
</gene>
<feature type="region of interest" description="Disordered" evidence="1">
    <location>
        <begin position="1"/>
        <end position="23"/>
    </location>
</feature>
<organism evidence="2 3">
    <name type="scientific">Brenthis ino</name>
    <name type="common">lesser marbled fritillary</name>
    <dbReference type="NCBI Taxonomy" id="405034"/>
    <lineage>
        <taxon>Eukaryota</taxon>
        <taxon>Metazoa</taxon>
        <taxon>Ecdysozoa</taxon>
        <taxon>Arthropoda</taxon>
        <taxon>Hexapoda</taxon>
        <taxon>Insecta</taxon>
        <taxon>Pterygota</taxon>
        <taxon>Neoptera</taxon>
        <taxon>Endopterygota</taxon>
        <taxon>Lepidoptera</taxon>
        <taxon>Glossata</taxon>
        <taxon>Ditrysia</taxon>
        <taxon>Papilionoidea</taxon>
        <taxon>Nymphalidae</taxon>
        <taxon>Heliconiinae</taxon>
        <taxon>Argynnini</taxon>
        <taxon>Brenthis</taxon>
    </lineage>
</organism>
<accession>A0A8J9UBL9</accession>